<organism evidence="2 3">
    <name type="scientific">Streptomyces netropsis</name>
    <name type="common">Streptoverticillium netropsis</name>
    <dbReference type="NCBI Taxonomy" id="55404"/>
    <lineage>
        <taxon>Bacteria</taxon>
        <taxon>Bacillati</taxon>
        <taxon>Actinomycetota</taxon>
        <taxon>Actinomycetes</taxon>
        <taxon>Kitasatosporales</taxon>
        <taxon>Streptomycetaceae</taxon>
        <taxon>Streptomyces</taxon>
    </lineage>
</organism>
<proteinExistence type="predicted"/>
<protein>
    <submittedName>
        <fullName evidence="2">Uncharacterized protein</fullName>
    </submittedName>
</protein>
<feature type="compositionally biased region" description="Low complexity" evidence="1">
    <location>
        <begin position="1"/>
        <end position="10"/>
    </location>
</feature>
<evidence type="ECO:0000313" key="3">
    <source>
        <dbReference type="Proteomes" id="UP000556436"/>
    </source>
</evidence>
<dbReference type="AlphaFoldDB" id="A0A7W7LI40"/>
<keyword evidence="3" id="KW-1185">Reference proteome</keyword>
<feature type="region of interest" description="Disordered" evidence="1">
    <location>
        <begin position="79"/>
        <end position="131"/>
    </location>
</feature>
<feature type="compositionally biased region" description="Gly residues" evidence="1">
    <location>
        <begin position="14"/>
        <end position="31"/>
    </location>
</feature>
<accession>A0A7W7LI40</accession>
<name>A0A7W7LI40_STRNE</name>
<dbReference type="Proteomes" id="UP000556436">
    <property type="component" value="Unassembled WGS sequence"/>
</dbReference>
<sequence length="131" mass="12178">MSSTAGVPVDGEGRGPGVGGVLGEGAGGAGDAGESPLFPPLAGPVPPGVPGIVTGPGPAPPVPMRASGPVVVVEDAPRGASGVLGAPDGLRRGPWDDGLPGSPSSGISFTPPVGGTTPDRDVPGPAAPVAT</sequence>
<reference evidence="2 3" key="1">
    <citation type="submission" date="2020-08" db="EMBL/GenBank/DDBJ databases">
        <title>Genomic Encyclopedia of Type Strains, Phase III (KMG-III): the genomes of soil and plant-associated and newly described type strains.</title>
        <authorList>
            <person name="Whitman W."/>
        </authorList>
    </citation>
    <scope>NUCLEOTIDE SEQUENCE [LARGE SCALE GENOMIC DNA]</scope>
    <source>
        <strain evidence="2 3">CECT 3265</strain>
    </source>
</reference>
<dbReference type="EMBL" id="JACHJG010000021">
    <property type="protein sequence ID" value="MBB4890605.1"/>
    <property type="molecule type" value="Genomic_DNA"/>
</dbReference>
<feature type="region of interest" description="Disordered" evidence="1">
    <location>
        <begin position="1"/>
        <end position="61"/>
    </location>
</feature>
<feature type="compositionally biased region" description="Pro residues" evidence="1">
    <location>
        <begin position="37"/>
        <end position="49"/>
    </location>
</feature>
<evidence type="ECO:0000313" key="2">
    <source>
        <dbReference type="EMBL" id="MBB4890605.1"/>
    </source>
</evidence>
<dbReference type="RefSeq" id="WP_229822901.1">
    <property type="nucleotide sequence ID" value="NZ_BMRW01000022.1"/>
</dbReference>
<evidence type="ECO:0000256" key="1">
    <source>
        <dbReference type="SAM" id="MobiDB-lite"/>
    </source>
</evidence>
<gene>
    <name evidence="2" type="ORF">FHS38_006690</name>
</gene>
<comment type="caution">
    <text evidence="2">The sequence shown here is derived from an EMBL/GenBank/DDBJ whole genome shotgun (WGS) entry which is preliminary data.</text>
</comment>